<comment type="caution">
    <text evidence="2">The sequence shown here is derived from an EMBL/GenBank/DDBJ whole genome shotgun (WGS) entry which is preliminary data.</text>
</comment>
<dbReference type="PANTHER" id="PTHR41324:SF1">
    <property type="entry name" value="DUF2232 DOMAIN-CONTAINING PROTEIN"/>
    <property type="match status" value="1"/>
</dbReference>
<evidence type="ECO:0000313" key="3">
    <source>
        <dbReference type="Proteomes" id="UP000003277"/>
    </source>
</evidence>
<proteinExistence type="predicted"/>
<feature type="transmembrane region" description="Helical" evidence="1">
    <location>
        <begin position="21"/>
        <end position="52"/>
    </location>
</feature>
<dbReference type="AlphaFoldDB" id="H1D0Y4"/>
<gene>
    <name evidence="2" type="ORF">HMPREF9453_01272</name>
</gene>
<feature type="transmembrane region" description="Helical" evidence="1">
    <location>
        <begin position="245"/>
        <end position="271"/>
    </location>
</feature>
<dbReference type="HOGENOM" id="CLU_068641_2_0_9"/>
<keyword evidence="1" id="KW-1133">Transmembrane helix</keyword>
<sequence>MNDRISGDNHAIVRAGMCTALVVVLSLLGFYMPLLSTVVFLLIPLPIAYLGMKEGVKWSIVVTTGVLVLDSTFFGVVSAAFVCAIFGLLGVTMGICYRFKVSAAKTLIAGAVVVLLALVAEGMATLYLLGLPSLIFGSEGLSQIRDSMLETLPSFYSGEALDQAKEKVEFLMDAMEKSVPYTLVAVSVFYSWASMTLGAHVFKKMGITDIPHLPPFERWEFPKGTLALYLLVLAAQYFFKDQEQVSYVAYNLGTLCVSIFWLQGLSVLWWMPHRYPFMKPLRLFIMILSAFIGVIQMFAVFLGIADMAASYRKKRNYQ</sequence>
<keyword evidence="1" id="KW-0472">Membrane</keyword>
<feature type="transmembrane region" description="Helical" evidence="1">
    <location>
        <begin position="283"/>
        <end position="305"/>
    </location>
</feature>
<dbReference type="EMBL" id="ADLT01000045">
    <property type="protein sequence ID" value="EHO62680.1"/>
    <property type="molecule type" value="Genomic_DNA"/>
</dbReference>
<dbReference type="RefSeq" id="WP_008859766.1">
    <property type="nucleotide sequence ID" value="NZ_JH591188.1"/>
</dbReference>
<feature type="transmembrane region" description="Helical" evidence="1">
    <location>
        <begin position="179"/>
        <end position="201"/>
    </location>
</feature>
<evidence type="ECO:0008006" key="4">
    <source>
        <dbReference type="Google" id="ProtNLM"/>
    </source>
</evidence>
<evidence type="ECO:0000256" key="1">
    <source>
        <dbReference type="SAM" id="Phobius"/>
    </source>
</evidence>
<protein>
    <recommendedName>
        <fullName evidence="4">DUF2232 domain-containing protein</fullName>
    </recommendedName>
</protein>
<dbReference type="Pfam" id="PF09991">
    <property type="entry name" value="DUF2232"/>
    <property type="match status" value="1"/>
</dbReference>
<reference evidence="2 3" key="1">
    <citation type="submission" date="2011-11" db="EMBL/GenBank/DDBJ databases">
        <title>The Genome Sequence of Dialister succinatiphilus YIT 11850.</title>
        <authorList>
            <consortium name="The Broad Institute Genome Sequencing Platform"/>
            <person name="Earl A."/>
            <person name="Ward D."/>
            <person name="Feldgarden M."/>
            <person name="Gevers D."/>
            <person name="Morotomi M."/>
            <person name="Young S.K."/>
            <person name="Zeng Q."/>
            <person name="Gargeya S."/>
            <person name="Fitzgerald M."/>
            <person name="Haas B."/>
            <person name="Abouelleil A."/>
            <person name="Alvarado L."/>
            <person name="Arachchi H.M."/>
            <person name="Berlin A."/>
            <person name="Brown A."/>
            <person name="Chapman S.B."/>
            <person name="Dunbar C."/>
            <person name="Gearin G."/>
            <person name="Goldberg J."/>
            <person name="Griggs A."/>
            <person name="Gujja S."/>
            <person name="Heiman D."/>
            <person name="Howarth C."/>
            <person name="Lui A."/>
            <person name="MacDonald P.J.P."/>
            <person name="Montmayeur A."/>
            <person name="Murphy C."/>
            <person name="Neiman D."/>
            <person name="Pearson M."/>
            <person name="Priest M."/>
            <person name="Roberts A."/>
            <person name="Saif S."/>
            <person name="Shea T."/>
            <person name="Sisk P."/>
            <person name="Stolte C."/>
            <person name="Sykes S."/>
            <person name="Wortman J."/>
            <person name="Nusbaum C."/>
            <person name="Birren B."/>
        </authorList>
    </citation>
    <scope>NUCLEOTIDE SEQUENCE [LARGE SCALE GENOMIC DNA]</scope>
    <source>
        <strain evidence="2 3">YIT 11850</strain>
    </source>
</reference>
<feature type="transmembrane region" description="Helical" evidence="1">
    <location>
        <begin position="72"/>
        <end position="95"/>
    </location>
</feature>
<dbReference type="STRING" id="742743.HMPREF9453_01272"/>
<keyword evidence="3" id="KW-1185">Reference proteome</keyword>
<dbReference type="InterPro" id="IPR018710">
    <property type="entry name" value="DUF2232"/>
</dbReference>
<dbReference type="Proteomes" id="UP000003277">
    <property type="component" value="Unassembled WGS sequence"/>
</dbReference>
<evidence type="ECO:0000313" key="2">
    <source>
        <dbReference type="EMBL" id="EHO62680.1"/>
    </source>
</evidence>
<accession>H1D0Y4</accession>
<dbReference type="eggNOG" id="COG4241">
    <property type="taxonomic scope" value="Bacteria"/>
</dbReference>
<keyword evidence="1" id="KW-0812">Transmembrane</keyword>
<organism evidence="2 3">
    <name type="scientific">Dialister succinatiphilus YIT 11850</name>
    <dbReference type="NCBI Taxonomy" id="742743"/>
    <lineage>
        <taxon>Bacteria</taxon>
        <taxon>Bacillati</taxon>
        <taxon>Bacillota</taxon>
        <taxon>Negativicutes</taxon>
        <taxon>Veillonellales</taxon>
        <taxon>Veillonellaceae</taxon>
        <taxon>Dialister</taxon>
    </lineage>
</organism>
<dbReference type="PATRIC" id="fig|742743.3.peg.1292"/>
<dbReference type="PANTHER" id="PTHR41324">
    <property type="entry name" value="MEMBRANE PROTEIN-RELATED"/>
    <property type="match status" value="1"/>
</dbReference>
<name>H1D0Y4_9FIRM</name>
<feature type="transmembrane region" description="Helical" evidence="1">
    <location>
        <begin position="107"/>
        <end position="129"/>
    </location>
</feature>